<dbReference type="CDD" id="cd17332">
    <property type="entry name" value="MFS_MelB_like"/>
    <property type="match status" value="1"/>
</dbReference>
<proteinExistence type="inferred from homology"/>
<evidence type="ECO:0000256" key="4">
    <source>
        <dbReference type="ARBA" id="ARBA00022475"/>
    </source>
</evidence>
<evidence type="ECO:0000256" key="6">
    <source>
        <dbReference type="ARBA" id="ARBA00022989"/>
    </source>
</evidence>
<feature type="transmembrane region" description="Helical" evidence="8">
    <location>
        <begin position="79"/>
        <end position="99"/>
    </location>
</feature>
<feature type="transmembrane region" description="Helical" evidence="8">
    <location>
        <begin position="403"/>
        <end position="423"/>
    </location>
</feature>
<dbReference type="InterPro" id="IPR018043">
    <property type="entry name" value="Na/Gal_symport_CS"/>
</dbReference>
<dbReference type="PROSITE" id="PS00872">
    <property type="entry name" value="NA_GALACTOSIDE_SYMP"/>
    <property type="match status" value="1"/>
</dbReference>
<keyword evidence="7 8" id="KW-0472">Membrane</keyword>
<feature type="transmembrane region" description="Helical" evidence="8">
    <location>
        <begin position="179"/>
        <end position="201"/>
    </location>
</feature>
<comment type="subcellular location">
    <subcellularLocation>
        <location evidence="1">Cell membrane</location>
        <topology evidence="1">Multi-pass membrane protein</topology>
    </subcellularLocation>
</comment>
<evidence type="ECO:0000256" key="8">
    <source>
        <dbReference type="SAM" id="Phobius"/>
    </source>
</evidence>
<feature type="transmembrane region" description="Helical" evidence="8">
    <location>
        <begin position="227"/>
        <end position="252"/>
    </location>
</feature>
<evidence type="ECO:0000256" key="2">
    <source>
        <dbReference type="ARBA" id="ARBA00009617"/>
    </source>
</evidence>
<dbReference type="InterPro" id="IPR036259">
    <property type="entry name" value="MFS_trans_sf"/>
</dbReference>
<dbReference type="NCBIfam" id="TIGR00792">
    <property type="entry name" value="gph"/>
    <property type="match status" value="1"/>
</dbReference>
<feature type="transmembrane region" description="Helical" evidence="8">
    <location>
        <begin position="264"/>
        <end position="283"/>
    </location>
</feature>
<feature type="transmembrane region" description="Helical" evidence="8">
    <location>
        <begin position="150"/>
        <end position="173"/>
    </location>
</feature>
<accession>A0ABY7VTA7</accession>
<keyword evidence="5 8" id="KW-0812">Transmembrane</keyword>
<keyword evidence="3" id="KW-0813">Transport</keyword>
<dbReference type="Proteomes" id="UP001214250">
    <property type="component" value="Chromosome 1"/>
</dbReference>
<feature type="transmembrane region" description="Helical" evidence="8">
    <location>
        <begin position="12"/>
        <end position="32"/>
    </location>
</feature>
<keyword evidence="6 8" id="KW-1133">Transmembrane helix</keyword>
<dbReference type="Pfam" id="PF13347">
    <property type="entry name" value="MFS_2"/>
    <property type="match status" value="1"/>
</dbReference>
<evidence type="ECO:0000256" key="7">
    <source>
        <dbReference type="ARBA" id="ARBA00023136"/>
    </source>
</evidence>
<name>A0ABY7VTA7_9BACT</name>
<dbReference type="Gene3D" id="1.20.1250.20">
    <property type="entry name" value="MFS general substrate transporter like domains"/>
    <property type="match status" value="2"/>
</dbReference>
<sequence length="444" mass="49541">MLALKQKDIFRYSLGDLGINLNFQLIGFYLAYFYTDVFGISAAHVAGLFLVARIWDAINDPIMGFIADHTKSRWGRFRPYILFGAIPLNLILLACFYTPELSDTGKVIYAYVTYITHGICFTLVALPYSSISAVMTQDQQERAVISTYRMFFAVVIALGIIGVGVKPFVNLFATEQQGFFVAACVLGASSVILLWISFFFSKERVEVPAEKYHLKDIIPIIFKNDALLVLAGAMLLNTAVWVTGNAVALYYFKYVLGNADLQSTFFMVMLPANMLGALVTPFITKRFGKLKTFMWASLGVAIFSLSRHFIPDDQLTLIFAVSGISSFAMMFCSIAQWGMLPDTVEYGHWKTGQRSEGIPFAFFSFMQKSAMALAGSVAAYAMFLSGYEANTVLTASADRTIRWLFNIVPAVYSTLCFIVLLFYKIDGPLYKKIITELSSKEDKS</sequence>
<dbReference type="PANTHER" id="PTHR11328:SF24">
    <property type="entry name" value="MAJOR FACILITATOR SUPERFAMILY (MFS) PROFILE DOMAIN-CONTAINING PROTEIN"/>
    <property type="match status" value="1"/>
</dbReference>
<organism evidence="9 10">
    <name type="scientific">Lentisphaera profundi</name>
    <dbReference type="NCBI Taxonomy" id="1658616"/>
    <lineage>
        <taxon>Bacteria</taxon>
        <taxon>Pseudomonadati</taxon>
        <taxon>Lentisphaerota</taxon>
        <taxon>Lentisphaeria</taxon>
        <taxon>Lentisphaerales</taxon>
        <taxon>Lentisphaeraceae</taxon>
        <taxon>Lentisphaera</taxon>
    </lineage>
</organism>
<evidence type="ECO:0000313" key="10">
    <source>
        <dbReference type="Proteomes" id="UP001214250"/>
    </source>
</evidence>
<evidence type="ECO:0000256" key="5">
    <source>
        <dbReference type="ARBA" id="ARBA00022692"/>
    </source>
</evidence>
<evidence type="ECO:0000313" key="9">
    <source>
        <dbReference type="EMBL" id="WDE97425.1"/>
    </source>
</evidence>
<keyword evidence="4" id="KW-1003">Cell membrane</keyword>
<evidence type="ECO:0000256" key="3">
    <source>
        <dbReference type="ARBA" id="ARBA00022448"/>
    </source>
</evidence>
<dbReference type="SUPFAM" id="SSF103473">
    <property type="entry name" value="MFS general substrate transporter"/>
    <property type="match status" value="1"/>
</dbReference>
<feature type="transmembrane region" description="Helical" evidence="8">
    <location>
        <begin position="38"/>
        <end position="58"/>
    </location>
</feature>
<dbReference type="RefSeq" id="WP_274151792.1">
    <property type="nucleotide sequence ID" value="NZ_CP117811.1"/>
</dbReference>
<protein>
    <submittedName>
        <fullName evidence="9">MFS transporter</fullName>
    </submittedName>
</protein>
<feature type="transmembrane region" description="Helical" evidence="8">
    <location>
        <begin position="316"/>
        <end position="339"/>
    </location>
</feature>
<dbReference type="EMBL" id="CP117811">
    <property type="protein sequence ID" value="WDE97425.1"/>
    <property type="molecule type" value="Genomic_DNA"/>
</dbReference>
<feature type="transmembrane region" description="Helical" evidence="8">
    <location>
        <begin position="360"/>
        <end position="383"/>
    </location>
</feature>
<comment type="similarity">
    <text evidence="2">Belongs to the sodium:galactoside symporter (TC 2.A.2) family.</text>
</comment>
<reference evidence="9 10" key="1">
    <citation type="submission" date="2023-02" db="EMBL/GenBank/DDBJ databases">
        <title>Genome sequence of Lentisphaera profundi SAORIC-696.</title>
        <authorList>
            <person name="Kim e."/>
            <person name="Cho J.-C."/>
            <person name="Choi A."/>
            <person name="Kang I."/>
        </authorList>
    </citation>
    <scope>NUCLEOTIDE SEQUENCE [LARGE SCALE GENOMIC DNA]</scope>
    <source>
        <strain evidence="9 10">SAORIC-696</strain>
    </source>
</reference>
<dbReference type="InterPro" id="IPR039672">
    <property type="entry name" value="MFS_2"/>
</dbReference>
<dbReference type="PANTHER" id="PTHR11328">
    <property type="entry name" value="MAJOR FACILITATOR SUPERFAMILY DOMAIN-CONTAINING PROTEIN"/>
    <property type="match status" value="1"/>
</dbReference>
<keyword evidence="10" id="KW-1185">Reference proteome</keyword>
<evidence type="ECO:0000256" key="1">
    <source>
        <dbReference type="ARBA" id="ARBA00004651"/>
    </source>
</evidence>
<feature type="transmembrane region" description="Helical" evidence="8">
    <location>
        <begin position="111"/>
        <end position="129"/>
    </location>
</feature>
<dbReference type="InterPro" id="IPR001927">
    <property type="entry name" value="Na/Gal_symport"/>
</dbReference>
<gene>
    <name evidence="9" type="ORF">PQO03_05605</name>
</gene>